<keyword evidence="4" id="KW-1185">Reference proteome</keyword>
<dbReference type="EMBL" id="JACHFD010000011">
    <property type="protein sequence ID" value="MBB5352296.1"/>
    <property type="molecule type" value="Genomic_DNA"/>
</dbReference>
<keyword evidence="2 3" id="KW-0808">Transferase</keyword>
<dbReference type="InterPro" id="IPR004398">
    <property type="entry name" value="RNA_MeTrfase_RsmD"/>
</dbReference>
<accession>A0A840V5J1</accession>
<proteinExistence type="predicted"/>
<dbReference type="NCBIfam" id="TIGR00095">
    <property type="entry name" value="16S rRNA (guanine(966)-N(2))-methyltransferase RsmD"/>
    <property type="match status" value="1"/>
</dbReference>
<gene>
    <name evidence="3" type="ORF">HNR46_002539</name>
</gene>
<dbReference type="SUPFAM" id="SSF53335">
    <property type="entry name" value="S-adenosyl-L-methionine-dependent methyltransferases"/>
    <property type="match status" value="1"/>
</dbReference>
<name>A0A840V5J1_9BACT</name>
<evidence type="ECO:0000313" key="3">
    <source>
        <dbReference type="EMBL" id="MBB5352296.1"/>
    </source>
</evidence>
<organism evidence="3 4">
    <name type="scientific">Haloferula luteola</name>
    <dbReference type="NCBI Taxonomy" id="595692"/>
    <lineage>
        <taxon>Bacteria</taxon>
        <taxon>Pseudomonadati</taxon>
        <taxon>Verrucomicrobiota</taxon>
        <taxon>Verrucomicrobiia</taxon>
        <taxon>Verrucomicrobiales</taxon>
        <taxon>Verrucomicrobiaceae</taxon>
        <taxon>Haloferula</taxon>
    </lineage>
</organism>
<dbReference type="CDD" id="cd02440">
    <property type="entry name" value="AdoMet_MTases"/>
    <property type="match status" value="1"/>
</dbReference>
<keyword evidence="1 3" id="KW-0489">Methyltransferase</keyword>
<dbReference type="PIRSF" id="PIRSF004553">
    <property type="entry name" value="CHP00095"/>
    <property type="match status" value="1"/>
</dbReference>
<protein>
    <submittedName>
        <fullName evidence="3">16S rRNA (Guanine966-N2)-methyltransferase</fullName>
        <ecNumber evidence="3">2.1.1.171</ecNumber>
    </submittedName>
</protein>
<dbReference type="PROSITE" id="PS00092">
    <property type="entry name" value="N6_MTASE"/>
    <property type="match status" value="1"/>
</dbReference>
<dbReference type="EC" id="2.1.1.171" evidence="3"/>
<dbReference type="GO" id="GO:0052913">
    <property type="term" value="F:16S rRNA (guanine(966)-N(2))-methyltransferase activity"/>
    <property type="evidence" value="ECO:0007669"/>
    <property type="project" value="UniProtKB-EC"/>
</dbReference>
<evidence type="ECO:0000256" key="2">
    <source>
        <dbReference type="ARBA" id="ARBA00022679"/>
    </source>
</evidence>
<evidence type="ECO:0000313" key="4">
    <source>
        <dbReference type="Proteomes" id="UP000557717"/>
    </source>
</evidence>
<dbReference type="RefSeq" id="WP_184019200.1">
    <property type="nucleotide sequence ID" value="NZ_JACHFD010000011.1"/>
</dbReference>
<evidence type="ECO:0000256" key="1">
    <source>
        <dbReference type="ARBA" id="ARBA00022603"/>
    </source>
</evidence>
<dbReference type="Proteomes" id="UP000557717">
    <property type="component" value="Unassembled WGS sequence"/>
</dbReference>
<dbReference type="GO" id="GO:0003676">
    <property type="term" value="F:nucleic acid binding"/>
    <property type="evidence" value="ECO:0007669"/>
    <property type="project" value="InterPro"/>
</dbReference>
<comment type="caution">
    <text evidence="3">The sequence shown here is derived from an EMBL/GenBank/DDBJ whole genome shotgun (WGS) entry which is preliminary data.</text>
</comment>
<dbReference type="AlphaFoldDB" id="A0A840V5J1"/>
<dbReference type="InterPro" id="IPR029063">
    <property type="entry name" value="SAM-dependent_MTases_sf"/>
</dbReference>
<sequence length="185" mass="19885">MRIISGTAGRMAIRVPGEVTRPTTDFVRQALFSILGEKVEGARVADLFAGSGALGLEALSRGAASCEFVEQNRKAVGVIRSNLEKTRLSGGLVTASDVHPWAKRSAGGFDLVFADPPYAKSKLDRDHLAELLGKPFAPFLISEEGWWVVEQSADSEPPVSEGLELLERRVYGSSAILLYGRKAGI</sequence>
<dbReference type="PANTHER" id="PTHR43542:SF1">
    <property type="entry name" value="METHYLTRANSFERASE"/>
    <property type="match status" value="1"/>
</dbReference>
<dbReference type="Pfam" id="PF03602">
    <property type="entry name" value="Cons_hypoth95"/>
    <property type="match status" value="1"/>
</dbReference>
<dbReference type="InterPro" id="IPR002052">
    <property type="entry name" value="DNA_methylase_N6_adenine_CS"/>
</dbReference>
<dbReference type="PANTHER" id="PTHR43542">
    <property type="entry name" value="METHYLTRANSFERASE"/>
    <property type="match status" value="1"/>
</dbReference>
<dbReference type="Gene3D" id="3.40.50.150">
    <property type="entry name" value="Vaccinia Virus protein VP39"/>
    <property type="match status" value="1"/>
</dbReference>
<reference evidence="3 4" key="1">
    <citation type="submission" date="2020-08" db="EMBL/GenBank/DDBJ databases">
        <title>Genomic Encyclopedia of Type Strains, Phase IV (KMG-IV): sequencing the most valuable type-strain genomes for metagenomic binning, comparative biology and taxonomic classification.</title>
        <authorList>
            <person name="Goeker M."/>
        </authorList>
    </citation>
    <scope>NUCLEOTIDE SEQUENCE [LARGE SCALE GENOMIC DNA]</scope>
    <source>
        <strain evidence="3 4">YC6886</strain>
    </source>
</reference>